<dbReference type="PANTHER" id="PTHR16433:SF0">
    <property type="entry name" value="DOLICHOL-PHOSPHATE MANNOSYLTRANSFERASE SUBUNIT 3"/>
    <property type="match status" value="1"/>
</dbReference>
<gene>
    <name evidence="8" type="ORF">M413DRAFT_449659</name>
</gene>
<keyword evidence="9" id="KW-1185">Reference proteome</keyword>
<keyword evidence="6 7" id="KW-0472">Membrane</keyword>
<keyword evidence="3 7" id="KW-0812">Transmembrane</keyword>
<dbReference type="HOGENOM" id="CLU_150782_1_1_1"/>
<evidence type="ECO:0000256" key="2">
    <source>
        <dbReference type="ARBA" id="ARBA00010430"/>
    </source>
</evidence>
<organism evidence="8 9">
    <name type="scientific">Hebeloma cylindrosporum</name>
    <dbReference type="NCBI Taxonomy" id="76867"/>
    <lineage>
        <taxon>Eukaryota</taxon>
        <taxon>Fungi</taxon>
        <taxon>Dikarya</taxon>
        <taxon>Basidiomycota</taxon>
        <taxon>Agaricomycotina</taxon>
        <taxon>Agaricomycetes</taxon>
        <taxon>Agaricomycetidae</taxon>
        <taxon>Agaricales</taxon>
        <taxon>Agaricineae</taxon>
        <taxon>Hymenogastraceae</taxon>
        <taxon>Hebeloma</taxon>
    </lineage>
</organism>
<feature type="transmembrane region" description="Helical" evidence="7">
    <location>
        <begin position="7"/>
        <end position="31"/>
    </location>
</feature>
<dbReference type="UniPathway" id="UPA00378"/>
<evidence type="ECO:0000256" key="5">
    <source>
        <dbReference type="ARBA" id="ARBA00022989"/>
    </source>
</evidence>
<dbReference type="Pfam" id="PF08285">
    <property type="entry name" value="DPM3"/>
    <property type="match status" value="1"/>
</dbReference>
<comment type="function">
    <text evidence="7">Stabilizer subunit of the dolichol-phosphate mannose (DPM) synthase complex; tethers catalytic subunit to the ER.</text>
</comment>
<proteinExistence type="inferred from homology"/>
<dbReference type="EMBL" id="KN831817">
    <property type="protein sequence ID" value="KIM35613.1"/>
    <property type="molecule type" value="Genomic_DNA"/>
</dbReference>
<sequence>MARAHRVALIVTIVATSYLLTLFGVLSVPLLDPKVSEKILPVLPWWLLVAFGSYCLWSIGMGLLTLRECPEAYHELLGEITQAKNDLRAKGVIVD</sequence>
<evidence type="ECO:0000256" key="1">
    <source>
        <dbReference type="ARBA" id="ARBA00004477"/>
    </source>
</evidence>
<accession>A0A0C2XCJ0</accession>
<evidence type="ECO:0000256" key="7">
    <source>
        <dbReference type="RuleBase" id="RU365085"/>
    </source>
</evidence>
<evidence type="ECO:0000256" key="3">
    <source>
        <dbReference type="ARBA" id="ARBA00022692"/>
    </source>
</evidence>
<comment type="pathway">
    <text evidence="7">Protein modification; protein glycosylation.</text>
</comment>
<evidence type="ECO:0000313" key="8">
    <source>
        <dbReference type="EMBL" id="KIM35613.1"/>
    </source>
</evidence>
<comment type="subunit">
    <text evidence="7">Component of the dolichol-phosphate mannose (DPM) synthase complex.</text>
</comment>
<dbReference type="GO" id="GO:0033185">
    <property type="term" value="C:dolichol-phosphate-mannose synthase complex"/>
    <property type="evidence" value="ECO:0007669"/>
    <property type="project" value="TreeGrafter"/>
</dbReference>
<keyword evidence="4 7" id="KW-0256">Endoplasmic reticulum</keyword>
<dbReference type="InterPro" id="IPR013174">
    <property type="entry name" value="DPM3"/>
</dbReference>
<comment type="similarity">
    <text evidence="2 7">Belongs to the DPM3 family.</text>
</comment>
<dbReference type="PANTHER" id="PTHR16433">
    <property type="entry name" value="DOLICHOL-PHOSPHATE MANNOSYLTRANSFERASE SUBUNIT 3"/>
    <property type="match status" value="1"/>
</dbReference>
<keyword evidence="5 7" id="KW-1133">Transmembrane helix</keyword>
<name>A0A0C2XCJ0_HEBCY</name>
<comment type="subcellular location">
    <subcellularLocation>
        <location evidence="1 7">Endoplasmic reticulum membrane</location>
        <topology evidence="1 7">Multi-pass membrane protein</topology>
    </subcellularLocation>
</comment>
<dbReference type="GO" id="GO:0006506">
    <property type="term" value="P:GPI anchor biosynthetic process"/>
    <property type="evidence" value="ECO:0007669"/>
    <property type="project" value="TreeGrafter"/>
</dbReference>
<dbReference type="GO" id="GO:0005789">
    <property type="term" value="C:endoplasmic reticulum membrane"/>
    <property type="evidence" value="ECO:0007669"/>
    <property type="project" value="UniProtKB-SubCell"/>
</dbReference>
<dbReference type="AlphaFoldDB" id="A0A0C2XCJ0"/>
<evidence type="ECO:0000256" key="6">
    <source>
        <dbReference type="ARBA" id="ARBA00023136"/>
    </source>
</evidence>
<dbReference type="STRING" id="686832.A0A0C2XCJ0"/>
<evidence type="ECO:0000256" key="4">
    <source>
        <dbReference type="ARBA" id="ARBA00022824"/>
    </source>
</evidence>
<reference evidence="8 9" key="1">
    <citation type="submission" date="2014-04" db="EMBL/GenBank/DDBJ databases">
        <authorList>
            <consortium name="DOE Joint Genome Institute"/>
            <person name="Kuo A."/>
            <person name="Gay G."/>
            <person name="Dore J."/>
            <person name="Kohler A."/>
            <person name="Nagy L.G."/>
            <person name="Floudas D."/>
            <person name="Copeland A."/>
            <person name="Barry K.W."/>
            <person name="Cichocki N."/>
            <person name="Veneault-Fourrey C."/>
            <person name="LaButti K."/>
            <person name="Lindquist E.A."/>
            <person name="Lipzen A."/>
            <person name="Lundell T."/>
            <person name="Morin E."/>
            <person name="Murat C."/>
            <person name="Sun H."/>
            <person name="Tunlid A."/>
            <person name="Henrissat B."/>
            <person name="Grigoriev I.V."/>
            <person name="Hibbett D.S."/>
            <person name="Martin F."/>
            <person name="Nordberg H.P."/>
            <person name="Cantor M.N."/>
            <person name="Hua S.X."/>
        </authorList>
    </citation>
    <scope>NUCLEOTIDE SEQUENCE [LARGE SCALE GENOMIC DNA]</scope>
    <source>
        <strain evidence="9">h7</strain>
    </source>
</reference>
<protein>
    <recommendedName>
        <fullName evidence="7">Dolichol-phosphate mannosyltransferase subunit 3</fullName>
    </recommendedName>
</protein>
<dbReference type="OrthoDB" id="2014333at2759"/>
<reference evidence="9" key="2">
    <citation type="submission" date="2015-01" db="EMBL/GenBank/DDBJ databases">
        <title>Evolutionary Origins and Diversification of the Mycorrhizal Mutualists.</title>
        <authorList>
            <consortium name="DOE Joint Genome Institute"/>
            <consortium name="Mycorrhizal Genomics Consortium"/>
            <person name="Kohler A."/>
            <person name="Kuo A."/>
            <person name="Nagy L.G."/>
            <person name="Floudas D."/>
            <person name="Copeland A."/>
            <person name="Barry K.W."/>
            <person name="Cichocki N."/>
            <person name="Veneault-Fourrey C."/>
            <person name="LaButti K."/>
            <person name="Lindquist E.A."/>
            <person name="Lipzen A."/>
            <person name="Lundell T."/>
            <person name="Morin E."/>
            <person name="Murat C."/>
            <person name="Riley R."/>
            <person name="Ohm R."/>
            <person name="Sun H."/>
            <person name="Tunlid A."/>
            <person name="Henrissat B."/>
            <person name="Grigoriev I.V."/>
            <person name="Hibbett D.S."/>
            <person name="Martin F."/>
        </authorList>
    </citation>
    <scope>NUCLEOTIDE SEQUENCE [LARGE SCALE GENOMIC DNA]</scope>
    <source>
        <strain evidence="9">h7</strain>
    </source>
</reference>
<feature type="transmembrane region" description="Helical" evidence="7">
    <location>
        <begin position="43"/>
        <end position="66"/>
    </location>
</feature>
<evidence type="ECO:0000313" key="9">
    <source>
        <dbReference type="Proteomes" id="UP000053424"/>
    </source>
</evidence>
<dbReference type="Proteomes" id="UP000053424">
    <property type="component" value="Unassembled WGS sequence"/>
</dbReference>